<evidence type="ECO:0000313" key="1">
    <source>
        <dbReference type="EMBL" id="GAA4329660.1"/>
    </source>
</evidence>
<dbReference type="Proteomes" id="UP001500975">
    <property type="component" value="Unassembled WGS sequence"/>
</dbReference>
<proteinExistence type="predicted"/>
<sequence length="450" mass="50275">MYATSNLHVQRRFNNTAADLPASTTYSERMALLKKHGHPGTSLFISSKETCPGLHRFLNGLEAITREDSLQISTSLKARLGRQDVKLLHAMQKLDPDFIPCLMLYGSDLGKPDWRDPQERKKFDVEFERNADELCVVLREAAQLGLTFNVDVGGAEPMALRVALALHDVMSSPQCKVKGLQLSEDDDLSEFPETREVLRQCIRDCSTLEWVRSASSAIGLLARGVPTFEITSADLLIDEDEIAEILNRGGTPAVHLTCQDSQSHIVLAKAIRHGNSTLPADLGVRSVKLHDEGAIKKPEKFVLKEMARCMEDLFSTPHLTQLEIPNVAWLARLDPMRAAALIQRSSLQTLSFERNDVESPEGQKVLDQLWPHLQANRDLAFLPLQRAAAVWSSHLLKGEQIDHLAHLVADKLAPSPVDRSIFTNQRKDMREAAAKQSERELAIEAKRKKI</sequence>
<protein>
    <submittedName>
        <fullName evidence="1">Uncharacterized protein</fullName>
    </submittedName>
</protein>
<dbReference type="EMBL" id="BAABGJ010000001">
    <property type="protein sequence ID" value="GAA4329660.1"/>
    <property type="molecule type" value="Genomic_DNA"/>
</dbReference>
<dbReference type="RefSeq" id="WP_345535379.1">
    <property type="nucleotide sequence ID" value="NZ_BAABGJ010000001.1"/>
</dbReference>
<name>A0ABP8GTA7_9BURK</name>
<gene>
    <name evidence="1" type="ORF">GCM10023165_02740</name>
</gene>
<keyword evidence="2" id="KW-1185">Reference proteome</keyword>
<reference evidence="2" key="1">
    <citation type="journal article" date="2019" name="Int. J. Syst. Evol. Microbiol.">
        <title>The Global Catalogue of Microorganisms (GCM) 10K type strain sequencing project: providing services to taxonomists for standard genome sequencing and annotation.</title>
        <authorList>
            <consortium name="The Broad Institute Genomics Platform"/>
            <consortium name="The Broad Institute Genome Sequencing Center for Infectious Disease"/>
            <person name="Wu L."/>
            <person name="Ma J."/>
        </authorList>
    </citation>
    <scope>NUCLEOTIDE SEQUENCE [LARGE SCALE GENOMIC DNA]</scope>
    <source>
        <strain evidence="2">JCM 17804</strain>
    </source>
</reference>
<organism evidence="1 2">
    <name type="scientific">Variovorax defluvii</name>
    <dbReference type="NCBI Taxonomy" id="913761"/>
    <lineage>
        <taxon>Bacteria</taxon>
        <taxon>Pseudomonadati</taxon>
        <taxon>Pseudomonadota</taxon>
        <taxon>Betaproteobacteria</taxon>
        <taxon>Burkholderiales</taxon>
        <taxon>Comamonadaceae</taxon>
        <taxon>Variovorax</taxon>
    </lineage>
</organism>
<comment type="caution">
    <text evidence="1">The sequence shown here is derived from an EMBL/GenBank/DDBJ whole genome shotgun (WGS) entry which is preliminary data.</text>
</comment>
<accession>A0ABP8GTA7</accession>
<evidence type="ECO:0000313" key="2">
    <source>
        <dbReference type="Proteomes" id="UP001500975"/>
    </source>
</evidence>